<feature type="transmembrane region" description="Helical" evidence="1">
    <location>
        <begin position="105"/>
        <end position="131"/>
    </location>
</feature>
<accession>A0ABT8K3L7</accession>
<organism evidence="2 3">
    <name type="scientific">Arthrobacter burdickii</name>
    <dbReference type="NCBI Taxonomy" id="3035920"/>
    <lineage>
        <taxon>Bacteria</taxon>
        <taxon>Bacillati</taxon>
        <taxon>Actinomycetota</taxon>
        <taxon>Actinomycetes</taxon>
        <taxon>Micrococcales</taxon>
        <taxon>Micrococcaceae</taxon>
        <taxon>Arthrobacter</taxon>
    </lineage>
</organism>
<keyword evidence="3" id="KW-1185">Reference proteome</keyword>
<feature type="transmembrane region" description="Helical" evidence="1">
    <location>
        <begin position="33"/>
        <end position="55"/>
    </location>
</feature>
<comment type="caution">
    <text evidence="2">The sequence shown here is derived from an EMBL/GenBank/DDBJ whole genome shotgun (WGS) entry which is preliminary data.</text>
</comment>
<name>A0ABT8K3L7_9MICC</name>
<proteinExistence type="predicted"/>
<gene>
    <name evidence="2" type="ORF">P5G52_14320</name>
</gene>
<evidence type="ECO:0000313" key="3">
    <source>
        <dbReference type="Proteomes" id="UP001174209"/>
    </source>
</evidence>
<reference evidence="2" key="1">
    <citation type="submission" date="2023-06" db="EMBL/GenBank/DDBJ databases">
        <title>MT1 and MT2 Draft Genomes of Novel Species.</title>
        <authorList>
            <person name="Venkateswaran K."/>
        </authorList>
    </citation>
    <scope>NUCLEOTIDE SEQUENCE</scope>
    <source>
        <strain evidence="2">IIF3SC-B10</strain>
    </source>
</reference>
<evidence type="ECO:0000313" key="2">
    <source>
        <dbReference type="EMBL" id="MDN4612040.1"/>
    </source>
</evidence>
<dbReference type="EMBL" id="JAROCG010000001">
    <property type="protein sequence ID" value="MDN4612040.1"/>
    <property type="molecule type" value="Genomic_DNA"/>
</dbReference>
<protein>
    <recommendedName>
        <fullName evidence="4">ABC transporter permease</fullName>
    </recommendedName>
</protein>
<keyword evidence="1" id="KW-0812">Transmembrane</keyword>
<evidence type="ECO:0008006" key="4">
    <source>
        <dbReference type="Google" id="ProtNLM"/>
    </source>
</evidence>
<dbReference type="Proteomes" id="UP001174209">
    <property type="component" value="Unassembled WGS sequence"/>
</dbReference>
<feature type="transmembrane region" description="Helical" evidence="1">
    <location>
        <begin position="151"/>
        <end position="170"/>
    </location>
</feature>
<keyword evidence="1" id="KW-1133">Transmembrane helix</keyword>
<evidence type="ECO:0000256" key="1">
    <source>
        <dbReference type="SAM" id="Phobius"/>
    </source>
</evidence>
<dbReference type="RefSeq" id="WP_301228455.1">
    <property type="nucleotide sequence ID" value="NZ_JAROCG010000001.1"/>
</dbReference>
<feature type="transmembrane region" description="Helical" evidence="1">
    <location>
        <begin position="75"/>
        <end position="98"/>
    </location>
</feature>
<keyword evidence="1" id="KW-0472">Membrane</keyword>
<sequence length="175" mass="18172">MHARQEPDTGSSTYPPPVYAVAEDRRSVPPLGVVWWLGSTILLGVLVGASWWLLAPTGRLFGDPVSADQWLLRDLTLAGLELVAGIAVGTVVALRLGLPGVVPRILAAVGGSILGSLLALVVGEGLAHYVGPHGRDDVPGSAFLLQSYGALAVWPAVAAVIIFATALLGLSRRRS</sequence>